<dbReference type="RefSeq" id="WP_097188635.1">
    <property type="nucleotide sequence ID" value="NZ_OBQK01000008.1"/>
</dbReference>
<dbReference type="InterPro" id="IPR007214">
    <property type="entry name" value="YbaK/aa-tRNA-synth-assoc-dom"/>
</dbReference>
<dbReference type="AlphaFoldDB" id="A0A285VVM2"/>
<organism evidence="2 3">
    <name type="scientific">Ornithinimicrobium cerasi</name>
    <dbReference type="NCBI Taxonomy" id="2248773"/>
    <lineage>
        <taxon>Bacteria</taxon>
        <taxon>Bacillati</taxon>
        <taxon>Actinomycetota</taxon>
        <taxon>Actinomycetes</taxon>
        <taxon>Micrococcales</taxon>
        <taxon>Ornithinimicrobiaceae</taxon>
        <taxon>Ornithinimicrobium</taxon>
    </lineage>
</organism>
<dbReference type="InterPro" id="IPR036754">
    <property type="entry name" value="YbaK/aa-tRNA-synt-asso_dom_sf"/>
</dbReference>
<dbReference type="Proteomes" id="UP000219688">
    <property type="component" value="Unassembled WGS sequence"/>
</dbReference>
<name>A0A285VVM2_9MICO</name>
<dbReference type="PANTHER" id="PTHR30411">
    <property type="entry name" value="CYTOPLASMIC PROTEIN"/>
    <property type="match status" value="1"/>
</dbReference>
<dbReference type="PANTHER" id="PTHR30411:SF1">
    <property type="entry name" value="CYTOPLASMIC PROTEIN"/>
    <property type="match status" value="1"/>
</dbReference>
<keyword evidence="3" id="KW-1185">Reference proteome</keyword>
<reference evidence="3" key="1">
    <citation type="submission" date="2017-08" db="EMBL/GenBank/DDBJ databases">
        <authorList>
            <person name="Varghese N."/>
            <person name="Submissions S."/>
        </authorList>
    </citation>
    <scope>NUCLEOTIDE SEQUENCE [LARGE SCALE GENOMIC DNA]</scope>
    <source>
        <strain evidence="3">USBA17B2</strain>
    </source>
</reference>
<dbReference type="EMBL" id="OBQK01000008">
    <property type="protein sequence ID" value="SOC56681.1"/>
    <property type="molecule type" value="Genomic_DNA"/>
</dbReference>
<gene>
    <name evidence="2" type="ORF">SAMN05421879_10893</name>
</gene>
<dbReference type="CDD" id="cd04332">
    <property type="entry name" value="YbaK_like"/>
    <property type="match status" value="1"/>
</dbReference>
<dbReference type="Gene3D" id="3.90.960.10">
    <property type="entry name" value="YbaK/aminoacyl-tRNA synthetase-associated domain"/>
    <property type="match status" value="1"/>
</dbReference>
<dbReference type="SUPFAM" id="SSF55826">
    <property type="entry name" value="YbaK/ProRS associated domain"/>
    <property type="match status" value="1"/>
</dbReference>
<accession>A0A285VVM2</accession>
<dbReference type="STRING" id="1122622.GCA_000421185_02975"/>
<dbReference type="GO" id="GO:0002161">
    <property type="term" value="F:aminoacyl-tRNA deacylase activity"/>
    <property type="evidence" value="ECO:0007669"/>
    <property type="project" value="InterPro"/>
</dbReference>
<feature type="domain" description="YbaK/aminoacyl-tRNA synthetase-associated" evidence="1">
    <location>
        <begin position="25"/>
        <end position="140"/>
    </location>
</feature>
<protein>
    <submittedName>
        <fullName evidence="2">Cys-tRNA(Pro) deacylase</fullName>
    </submittedName>
</protein>
<proteinExistence type="predicted"/>
<evidence type="ECO:0000313" key="2">
    <source>
        <dbReference type="EMBL" id="SOC56681.1"/>
    </source>
</evidence>
<evidence type="ECO:0000313" key="3">
    <source>
        <dbReference type="Proteomes" id="UP000219688"/>
    </source>
</evidence>
<dbReference type="Pfam" id="PF04073">
    <property type="entry name" value="tRNA_edit"/>
    <property type="match status" value="1"/>
</dbReference>
<evidence type="ECO:0000259" key="1">
    <source>
        <dbReference type="Pfam" id="PF04073"/>
    </source>
</evidence>
<sequence>MSEERALAAVAASGLEHTVTRHGRVGSLEEAARARGVEPRDIVKTMVVRRGEGDYLFVLVPGDREIAWPRLRQLLGVSRLSMPDAATARQATGYERGTITPFGSTTAWPVVADVSLTGDPDRRISMGAGAHGVAVTVNAEAALAALAATVADVTEQVTP</sequence>